<dbReference type="NCBIfam" id="TIGR00278">
    <property type="entry name" value="membrane protein insertion efficiency factor YidD"/>
    <property type="match status" value="1"/>
</dbReference>
<evidence type="ECO:0000313" key="2">
    <source>
        <dbReference type="EMBL" id="SMF06243.1"/>
    </source>
</evidence>
<dbReference type="Proteomes" id="UP000192906">
    <property type="component" value="Unassembled WGS sequence"/>
</dbReference>
<keyword evidence="1" id="KW-0472">Membrane</keyword>
<dbReference type="RefSeq" id="WP_212637016.1">
    <property type="nucleotide sequence ID" value="NZ_FWZU01000002.1"/>
</dbReference>
<organism evidence="2 3">
    <name type="scientific">Desulfovibrio gilichinskyi</name>
    <dbReference type="NCBI Taxonomy" id="1519643"/>
    <lineage>
        <taxon>Bacteria</taxon>
        <taxon>Pseudomonadati</taxon>
        <taxon>Thermodesulfobacteriota</taxon>
        <taxon>Desulfovibrionia</taxon>
        <taxon>Desulfovibrionales</taxon>
        <taxon>Desulfovibrionaceae</taxon>
        <taxon>Desulfovibrio</taxon>
    </lineage>
</organism>
<keyword evidence="3" id="KW-1185">Reference proteome</keyword>
<accession>A0A1X7D090</accession>
<dbReference type="Pfam" id="PF01809">
    <property type="entry name" value="YidD"/>
    <property type="match status" value="1"/>
</dbReference>
<dbReference type="SMART" id="SM01234">
    <property type="entry name" value="Haemolytic"/>
    <property type="match status" value="1"/>
</dbReference>
<reference evidence="3" key="1">
    <citation type="submission" date="2017-04" db="EMBL/GenBank/DDBJ databases">
        <authorList>
            <person name="Varghese N."/>
            <person name="Submissions S."/>
        </authorList>
    </citation>
    <scope>NUCLEOTIDE SEQUENCE [LARGE SCALE GENOMIC DNA]</scope>
    <source>
        <strain evidence="3">K3S</strain>
    </source>
</reference>
<evidence type="ECO:0000313" key="3">
    <source>
        <dbReference type="Proteomes" id="UP000192906"/>
    </source>
</evidence>
<dbReference type="PANTHER" id="PTHR33383:SF1">
    <property type="entry name" value="MEMBRANE PROTEIN INSERTION EFFICIENCY FACTOR-RELATED"/>
    <property type="match status" value="1"/>
</dbReference>
<proteinExistence type="inferred from homology"/>
<gene>
    <name evidence="2" type="ORF">SAMN06295933_1485</name>
</gene>
<dbReference type="AlphaFoldDB" id="A0A1X7D090"/>
<dbReference type="InterPro" id="IPR002696">
    <property type="entry name" value="Membr_insert_effic_factor_YidD"/>
</dbReference>
<dbReference type="STRING" id="1519643.SAMN06295933_1485"/>
<dbReference type="PANTHER" id="PTHR33383">
    <property type="entry name" value="MEMBRANE PROTEIN INSERTION EFFICIENCY FACTOR-RELATED"/>
    <property type="match status" value="1"/>
</dbReference>
<dbReference type="EMBL" id="FWZU01000002">
    <property type="protein sequence ID" value="SMF06243.1"/>
    <property type="molecule type" value="Genomic_DNA"/>
</dbReference>
<name>A0A1X7D090_9BACT</name>
<sequence>MRTLFLYLIRFYQKFISPLFPGCCRFHPTCSQYAIEAISLHGVIKGGMYTLWRLMRCHPLCKGGHDPVPAPKNLPPRSLDLNLKVK</sequence>
<protein>
    <recommendedName>
        <fullName evidence="1">Putative membrane protein insertion efficiency factor</fullName>
    </recommendedName>
</protein>
<comment type="similarity">
    <text evidence="1">Belongs to the UPF0161 family.</text>
</comment>
<dbReference type="HAMAP" id="MF_00386">
    <property type="entry name" value="UPF0161_YidD"/>
    <property type="match status" value="1"/>
</dbReference>
<comment type="function">
    <text evidence="1">Could be involved in insertion of integral membrane proteins into the membrane.</text>
</comment>
<keyword evidence="1" id="KW-1003">Cell membrane</keyword>
<comment type="subcellular location">
    <subcellularLocation>
        <location evidence="1">Cell membrane</location>
        <topology evidence="1">Peripheral membrane protein</topology>
        <orientation evidence="1">Cytoplasmic side</orientation>
    </subcellularLocation>
</comment>
<evidence type="ECO:0000256" key="1">
    <source>
        <dbReference type="HAMAP-Rule" id="MF_00386"/>
    </source>
</evidence>
<dbReference type="GO" id="GO:0005886">
    <property type="term" value="C:plasma membrane"/>
    <property type="evidence" value="ECO:0007669"/>
    <property type="project" value="UniProtKB-SubCell"/>
</dbReference>